<dbReference type="EMBL" id="VIQT01000002">
    <property type="protein sequence ID" value="NDO37764.1"/>
    <property type="molecule type" value="Genomic_DNA"/>
</dbReference>
<dbReference type="RefSeq" id="WP_162220247.1">
    <property type="nucleotide sequence ID" value="NZ_VIQT01000002.1"/>
</dbReference>
<dbReference type="AlphaFoldDB" id="A0A845SU16"/>
<gene>
    <name evidence="1" type="ORF">FMM72_00625</name>
</gene>
<protein>
    <submittedName>
        <fullName evidence="1">Uncharacterized protein</fullName>
    </submittedName>
</protein>
<evidence type="ECO:0000313" key="2">
    <source>
        <dbReference type="Proteomes" id="UP000462501"/>
    </source>
</evidence>
<reference evidence="1 2" key="1">
    <citation type="submission" date="2019-06" db="EMBL/GenBank/DDBJ databases">
        <title>Draft genome sequences of 15 bacterial species constituting the stable defined intestinal microbiota of the GM15 gnotobiotic mouse model.</title>
        <authorList>
            <person name="Elie C."/>
            <person name="Mathieu A."/>
            <person name="Saliou A."/>
            <person name="Darnaud M."/>
            <person name="Leulier F."/>
            <person name="Tamellini A."/>
        </authorList>
    </citation>
    <scope>NUCLEOTIDE SEQUENCE [LARGE SCALE GENOMIC DNA]</scope>
    <source>
        <strain evidence="1 2">JM4-15</strain>
    </source>
</reference>
<proteinExistence type="predicted"/>
<comment type="caution">
    <text evidence="1">The sequence shown here is derived from an EMBL/GenBank/DDBJ whole genome shotgun (WGS) entry which is preliminary data.</text>
</comment>
<name>A0A845SU16_9FIRM</name>
<sequence length="143" mass="15718">MIKVNGKGYTEKYIQQAVAALEAAGVRDEGFDNGEVCLSAMTEKGEIRVSIAPDQYHSVLVDLTANAEQCRALNITAELPNDFNMILLPLATIEIPDAEIDEMYVLEEGKNAGCPRIFLYDKMEGDCTHIVLMDGTGMKVMEN</sequence>
<accession>A0A845SU16</accession>
<evidence type="ECO:0000313" key="1">
    <source>
        <dbReference type="EMBL" id="NDO37764.1"/>
    </source>
</evidence>
<organism evidence="1 2">
    <name type="scientific">Anaerotruncus colihominis</name>
    <dbReference type="NCBI Taxonomy" id="169435"/>
    <lineage>
        <taxon>Bacteria</taxon>
        <taxon>Bacillati</taxon>
        <taxon>Bacillota</taxon>
        <taxon>Clostridia</taxon>
        <taxon>Eubacteriales</taxon>
        <taxon>Oscillospiraceae</taxon>
        <taxon>Anaerotruncus</taxon>
    </lineage>
</organism>
<dbReference type="Proteomes" id="UP000462501">
    <property type="component" value="Unassembled WGS sequence"/>
</dbReference>